<proteinExistence type="inferred from homology"/>
<dbReference type="InterPro" id="IPR037294">
    <property type="entry name" value="ABC_BtuC-like"/>
</dbReference>
<feature type="transmembrane region" description="Helical" evidence="8">
    <location>
        <begin position="116"/>
        <end position="134"/>
    </location>
</feature>
<reference evidence="10 11" key="1">
    <citation type="submission" date="2013-03" db="EMBL/GenBank/DDBJ databases">
        <title>Salinisphaera dokdonensis CL-ES53 Genome Sequencing.</title>
        <authorList>
            <person name="Li C."/>
            <person name="Lai Q."/>
            <person name="Shao Z."/>
        </authorList>
    </citation>
    <scope>NUCLEOTIDE SEQUENCE [LARGE SCALE GENOMIC DNA]</scope>
    <source>
        <strain evidence="10 11">CL-ES53</strain>
    </source>
</reference>
<gene>
    <name evidence="10" type="ORF">SADO_09664</name>
</gene>
<feature type="transmembrane region" description="Helical" evidence="8">
    <location>
        <begin position="304"/>
        <end position="322"/>
    </location>
</feature>
<evidence type="ECO:0000256" key="2">
    <source>
        <dbReference type="ARBA" id="ARBA00007935"/>
    </source>
</evidence>
<protein>
    <submittedName>
        <fullName evidence="10">Transport system permease protein</fullName>
    </submittedName>
</protein>
<comment type="similarity">
    <text evidence="2">Belongs to the binding-protein-dependent transport system permease family. FecCD subfamily.</text>
</comment>
<dbReference type="RefSeq" id="WP_353111023.1">
    <property type="nucleotide sequence ID" value="NZ_APND01000003.1"/>
</dbReference>
<evidence type="ECO:0000256" key="5">
    <source>
        <dbReference type="ARBA" id="ARBA00022692"/>
    </source>
</evidence>
<keyword evidence="5 8" id="KW-0812">Transmembrane</keyword>
<dbReference type="Pfam" id="PF01032">
    <property type="entry name" value="FecCD"/>
    <property type="match status" value="1"/>
</dbReference>
<keyword evidence="11" id="KW-1185">Reference proteome</keyword>
<evidence type="ECO:0000256" key="6">
    <source>
        <dbReference type="ARBA" id="ARBA00022989"/>
    </source>
</evidence>
<feature type="transmembrane region" description="Helical" evidence="8">
    <location>
        <begin position="88"/>
        <end position="110"/>
    </location>
</feature>
<keyword evidence="3" id="KW-0813">Transport</keyword>
<sequence>MSTRMRLLMLAALLLLCAATSLMAGAHWLSPVDIWHAVWMPSATNVEDLLIRTTRISRTVLAITVGASLAVAGGILQTLTHNPLASPGILGINAGALFVVVLIATFGGFGISWSPYAGAFLGAAVAAAIVWWLAMHRATSASPLRLILAGAALAALFSAFTQALLVIDQQGLDAALFWLAGSVSGRPLDTAWPLVVIAAIGLLLSAPLLRDLNVLSAGDTVAASVGVRLRRLQALAIGAIVLLAGASVALAGNIVFIGLIVPHIARRLLAADLRVWLPGAALLGAILTLGADIAARLLIQPGEIPIGVMTALIGAPLFIILVRRQRNAHV</sequence>
<keyword evidence="4" id="KW-1003">Cell membrane</keyword>
<keyword evidence="7 8" id="KW-0472">Membrane</keyword>
<evidence type="ECO:0000256" key="9">
    <source>
        <dbReference type="SAM" id="SignalP"/>
    </source>
</evidence>
<evidence type="ECO:0000313" key="11">
    <source>
        <dbReference type="Proteomes" id="UP001460888"/>
    </source>
</evidence>
<evidence type="ECO:0000313" key="10">
    <source>
        <dbReference type="EMBL" id="MES1929513.1"/>
    </source>
</evidence>
<dbReference type="PANTHER" id="PTHR30472:SF1">
    <property type="entry name" value="FE(3+) DICITRATE TRANSPORT SYSTEM PERMEASE PROTEIN FECC-RELATED"/>
    <property type="match status" value="1"/>
</dbReference>
<evidence type="ECO:0000256" key="8">
    <source>
        <dbReference type="SAM" id="Phobius"/>
    </source>
</evidence>
<name>A0ABV2B294_9GAMM</name>
<dbReference type="SUPFAM" id="SSF81345">
    <property type="entry name" value="ABC transporter involved in vitamin B12 uptake, BtuC"/>
    <property type="match status" value="1"/>
</dbReference>
<feature type="transmembrane region" description="Helical" evidence="8">
    <location>
        <begin position="146"/>
        <end position="167"/>
    </location>
</feature>
<feature type="transmembrane region" description="Helical" evidence="8">
    <location>
        <begin position="56"/>
        <end position="76"/>
    </location>
</feature>
<keyword evidence="6 8" id="KW-1133">Transmembrane helix</keyword>
<dbReference type="InterPro" id="IPR000522">
    <property type="entry name" value="ABC_transptr_permease_BtuC"/>
</dbReference>
<feature type="transmembrane region" description="Helical" evidence="8">
    <location>
        <begin position="235"/>
        <end position="261"/>
    </location>
</feature>
<comment type="subcellular location">
    <subcellularLocation>
        <location evidence="1">Cell membrane</location>
        <topology evidence="1">Multi-pass membrane protein</topology>
    </subcellularLocation>
</comment>
<evidence type="ECO:0000256" key="3">
    <source>
        <dbReference type="ARBA" id="ARBA00022448"/>
    </source>
</evidence>
<feature type="transmembrane region" description="Helical" evidence="8">
    <location>
        <begin position="273"/>
        <end position="298"/>
    </location>
</feature>
<keyword evidence="9" id="KW-0732">Signal</keyword>
<evidence type="ECO:0000256" key="4">
    <source>
        <dbReference type="ARBA" id="ARBA00022475"/>
    </source>
</evidence>
<dbReference type="EMBL" id="APND01000003">
    <property type="protein sequence ID" value="MES1929513.1"/>
    <property type="molecule type" value="Genomic_DNA"/>
</dbReference>
<organism evidence="10 11">
    <name type="scientific">Salinisphaera dokdonensis CL-ES53</name>
    <dbReference type="NCBI Taxonomy" id="1304272"/>
    <lineage>
        <taxon>Bacteria</taxon>
        <taxon>Pseudomonadati</taxon>
        <taxon>Pseudomonadota</taxon>
        <taxon>Gammaproteobacteria</taxon>
        <taxon>Salinisphaerales</taxon>
        <taxon>Salinisphaeraceae</taxon>
        <taxon>Salinisphaera</taxon>
    </lineage>
</organism>
<dbReference type="Proteomes" id="UP001460888">
    <property type="component" value="Unassembled WGS sequence"/>
</dbReference>
<feature type="chain" id="PRO_5046907846" evidence="9">
    <location>
        <begin position="25"/>
        <end position="330"/>
    </location>
</feature>
<evidence type="ECO:0000256" key="1">
    <source>
        <dbReference type="ARBA" id="ARBA00004651"/>
    </source>
</evidence>
<accession>A0ABV2B294</accession>
<dbReference type="CDD" id="cd06550">
    <property type="entry name" value="TM_ABC_iron-siderophores_like"/>
    <property type="match status" value="1"/>
</dbReference>
<evidence type="ECO:0000256" key="7">
    <source>
        <dbReference type="ARBA" id="ARBA00023136"/>
    </source>
</evidence>
<dbReference type="PANTHER" id="PTHR30472">
    <property type="entry name" value="FERRIC ENTEROBACTIN TRANSPORT SYSTEM PERMEASE PROTEIN"/>
    <property type="match status" value="1"/>
</dbReference>
<feature type="signal peptide" evidence="9">
    <location>
        <begin position="1"/>
        <end position="24"/>
    </location>
</feature>
<dbReference type="Gene3D" id="1.10.3470.10">
    <property type="entry name" value="ABC transporter involved in vitamin B12 uptake, BtuC"/>
    <property type="match status" value="1"/>
</dbReference>
<comment type="caution">
    <text evidence="10">The sequence shown here is derived from an EMBL/GenBank/DDBJ whole genome shotgun (WGS) entry which is preliminary data.</text>
</comment>